<feature type="transmembrane region" description="Helical" evidence="7">
    <location>
        <begin position="431"/>
        <end position="453"/>
    </location>
</feature>
<evidence type="ECO:0000313" key="9">
    <source>
        <dbReference type="EMBL" id="KAL2783473.1"/>
    </source>
</evidence>
<reference evidence="9 10" key="1">
    <citation type="submission" date="2024-07" db="EMBL/GenBank/DDBJ databases">
        <title>Section-level genome sequencing and comparative genomics of Aspergillus sections Usti and Cavernicolus.</title>
        <authorList>
            <consortium name="Lawrence Berkeley National Laboratory"/>
            <person name="Nybo J.L."/>
            <person name="Vesth T.C."/>
            <person name="Theobald S."/>
            <person name="Frisvad J.C."/>
            <person name="Larsen T.O."/>
            <person name="Kjaerboelling I."/>
            <person name="Rothschild-Mancinelli K."/>
            <person name="Lyhne E.K."/>
            <person name="Kogle M.E."/>
            <person name="Barry K."/>
            <person name="Clum A."/>
            <person name="Na H."/>
            <person name="Ledsgaard L."/>
            <person name="Lin J."/>
            <person name="Lipzen A."/>
            <person name="Kuo A."/>
            <person name="Riley R."/>
            <person name="Mondo S."/>
            <person name="Labutti K."/>
            <person name="Haridas S."/>
            <person name="Pangalinan J."/>
            <person name="Salamov A.A."/>
            <person name="Simmons B.A."/>
            <person name="Magnuson J.K."/>
            <person name="Chen J."/>
            <person name="Drula E."/>
            <person name="Henrissat B."/>
            <person name="Wiebenga A."/>
            <person name="Lubbers R.J."/>
            <person name="Gomes A.C."/>
            <person name="Makela M.R."/>
            <person name="Stajich J."/>
            <person name="Grigoriev I.V."/>
            <person name="Mortensen U.H."/>
            <person name="De Vries R.P."/>
            <person name="Baker S.E."/>
            <person name="Andersen M.R."/>
        </authorList>
    </citation>
    <scope>NUCLEOTIDE SEQUENCE [LARGE SCALE GENOMIC DNA]</scope>
    <source>
        <strain evidence="9 10">CBS 209.92</strain>
    </source>
</reference>
<feature type="transmembrane region" description="Helical" evidence="7">
    <location>
        <begin position="54"/>
        <end position="77"/>
    </location>
</feature>
<keyword evidence="3 7" id="KW-0812">Transmembrane</keyword>
<feature type="transmembrane region" description="Helical" evidence="7">
    <location>
        <begin position="193"/>
        <end position="214"/>
    </location>
</feature>
<evidence type="ECO:0000256" key="6">
    <source>
        <dbReference type="SAM" id="MobiDB-lite"/>
    </source>
</evidence>
<evidence type="ECO:0000256" key="1">
    <source>
        <dbReference type="ARBA" id="ARBA00004141"/>
    </source>
</evidence>
<comment type="similarity">
    <text evidence="2">Belongs to the amino acid/polyamine transporter 2 family.</text>
</comment>
<accession>A0ABR4FJN8</accession>
<dbReference type="PANTHER" id="PTHR22950">
    <property type="entry name" value="AMINO ACID TRANSPORTER"/>
    <property type="match status" value="1"/>
</dbReference>
<evidence type="ECO:0000256" key="7">
    <source>
        <dbReference type="SAM" id="Phobius"/>
    </source>
</evidence>
<organism evidence="9 10">
    <name type="scientific">Aspergillus keveii</name>
    <dbReference type="NCBI Taxonomy" id="714993"/>
    <lineage>
        <taxon>Eukaryota</taxon>
        <taxon>Fungi</taxon>
        <taxon>Dikarya</taxon>
        <taxon>Ascomycota</taxon>
        <taxon>Pezizomycotina</taxon>
        <taxon>Eurotiomycetes</taxon>
        <taxon>Eurotiomycetidae</taxon>
        <taxon>Eurotiales</taxon>
        <taxon>Aspergillaceae</taxon>
        <taxon>Aspergillus</taxon>
        <taxon>Aspergillus subgen. Nidulantes</taxon>
    </lineage>
</organism>
<feature type="domain" description="Amino acid transporter transmembrane" evidence="8">
    <location>
        <begin position="58"/>
        <end position="449"/>
    </location>
</feature>
<evidence type="ECO:0000256" key="2">
    <source>
        <dbReference type="ARBA" id="ARBA00008066"/>
    </source>
</evidence>
<feature type="transmembrane region" description="Helical" evidence="7">
    <location>
        <begin position="160"/>
        <end position="181"/>
    </location>
</feature>
<keyword evidence="5 7" id="KW-0472">Membrane</keyword>
<dbReference type="PANTHER" id="PTHR22950:SF683">
    <property type="entry name" value="AMINO ACID TRANSPORTER (EUROFUNG)"/>
    <property type="match status" value="1"/>
</dbReference>
<feature type="compositionally biased region" description="Basic and acidic residues" evidence="6">
    <location>
        <begin position="1"/>
        <end position="10"/>
    </location>
</feature>
<proteinExistence type="inferred from homology"/>
<feature type="transmembrane region" description="Helical" evidence="7">
    <location>
        <begin position="317"/>
        <end position="336"/>
    </location>
</feature>
<evidence type="ECO:0000313" key="10">
    <source>
        <dbReference type="Proteomes" id="UP001610563"/>
    </source>
</evidence>
<keyword evidence="4 7" id="KW-1133">Transmembrane helix</keyword>
<comment type="caution">
    <text evidence="9">The sequence shown here is derived from an EMBL/GenBank/DDBJ whole genome shotgun (WGS) entry which is preliminary data.</text>
</comment>
<feature type="transmembrane region" description="Helical" evidence="7">
    <location>
        <begin position="357"/>
        <end position="378"/>
    </location>
</feature>
<dbReference type="EMBL" id="JBFTWV010000233">
    <property type="protein sequence ID" value="KAL2783473.1"/>
    <property type="molecule type" value="Genomic_DNA"/>
</dbReference>
<keyword evidence="10" id="KW-1185">Reference proteome</keyword>
<dbReference type="InterPro" id="IPR013057">
    <property type="entry name" value="AA_transpt_TM"/>
</dbReference>
<feature type="transmembrane region" description="Helical" evidence="7">
    <location>
        <begin position="83"/>
        <end position="103"/>
    </location>
</feature>
<feature type="transmembrane region" description="Helical" evidence="7">
    <location>
        <begin position="239"/>
        <end position="264"/>
    </location>
</feature>
<evidence type="ECO:0000256" key="3">
    <source>
        <dbReference type="ARBA" id="ARBA00022692"/>
    </source>
</evidence>
<comment type="subcellular location">
    <subcellularLocation>
        <location evidence="1">Membrane</location>
        <topology evidence="1">Multi-pass membrane protein</topology>
    </subcellularLocation>
</comment>
<name>A0ABR4FJN8_9EURO</name>
<evidence type="ECO:0000259" key="8">
    <source>
        <dbReference type="Pfam" id="PF01490"/>
    </source>
</evidence>
<feature type="transmembrane region" description="Helical" evidence="7">
    <location>
        <begin position="390"/>
        <end position="410"/>
    </location>
</feature>
<feature type="transmembrane region" description="Helical" evidence="7">
    <location>
        <begin position="276"/>
        <end position="297"/>
    </location>
</feature>
<sequence>MLKEEMKTQGEDIEPGEATAYPPSQHGEILPGKESNYDPVFGEGGENSPKYRSLGFLGTIVLMMKAQIGLGVLSIPYTFDSVGMIPGVLLICAVAGIATWTSYMVGVFKLRHPEVYGIDDAGRLMFGRIGREVLGAAFSLSMIFVSGSGILGMSIGLNAISSHGTCTAVFVVVCTVLGFLFASIRTLSRISWVAWAGLACILVAFLIVTISVGIQDRPSSAPQEGEWVPDYKLIGNSSFVQGATAVSSIIFACSATPAYFAIAAEMRDPRYFTKSVIIAQIGSTLMYITIGVVLYYYCGSYVASPALGSAGPLIKKIAYGISLPGLAATTTICIHLPSKYVFVRILRGSVHLSSDSLIHWATWLGCTFSVTLVAYLIASSIPFFDSLVSLIGALLGTFLAYQPSGCMWLYDNWSRRTDRDWKWTTMACWSGFIIAVGTFITIAGTYGSIVGIIDLLREDGGSKPWTCADNSI</sequence>
<evidence type="ECO:0000256" key="5">
    <source>
        <dbReference type="ARBA" id="ARBA00023136"/>
    </source>
</evidence>
<protein>
    <submittedName>
        <fullName evidence="9">Transmembrane amino acid transporter protein-domain-containing protein</fullName>
    </submittedName>
</protein>
<dbReference type="Proteomes" id="UP001610563">
    <property type="component" value="Unassembled WGS sequence"/>
</dbReference>
<feature type="transmembrane region" description="Helical" evidence="7">
    <location>
        <begin position="133"/>
        <end position="154"/>
    </location>
</feature>
<gene>
    <name evidence="9" type="ORF">BJX66DRAFT_330611</name>
</gene>
<feature type="region of interest" description="Disordered" evidence="6">
    <location>
        <begin position="1"/>
        <end position="33"/>
    </location>
</feature>
<dbReference type="Pfam" id="PF01490">
    <property type="entry name" value="Aa_trans"/>
    <property type="match status" value="1"/>
</dbReference>
<evidence type="ECO:0000256" key="4">
    <source>
        <dbReference type="ARBA" id="ARBA00022989"/>
    </source>
</evidence>